<sequence>MAINIKFTKFDNTPWGFRLAGGSDFPQPLTVIRVTEGSLAECMGLKVGDVVVRLNDQPISSLTHGQAHEELMRAGNNFVLGVLRQEDFVKAAEALSEENIVPYKIPLADLPPVFPEQILKEETVIERHEYEIKTREEEEGPKEVEPLPEKPKDANSEIVPNQNLTDDEIAQLILGEEELLDDKGVLGVNFKKLRPRVTVLKQSKVIEELQNIATAEPPLVEQLRRTSVFLQKPERPIPTPRKKEGEQEDRETESYKVVIKKQKRRSVTDRLLERGLLKPEGASTPEPFTPEATPSATPEPGYRSDREPESRPESKAESKRSEEESEAERGETVVSALNEEKEEEVREKEEEEKEEGAKGREEERTTRESVLNEIEREMASVAAKVDKERIKELVTTEINLEKQLENVQRQLLSLKQLPSEIENHLRIVSEQLQKIMELSGVQNGATVNATAEKEEEEEEEEERRGGEPEERKSEEGKESEEERAEETEEQDVTEYTEDISYSAYSDEHLRIVQPSEDEGEEETETQELEGTLSVKSEEGSRVKKFVVSYETKVLKSPSPAPSHGSFEPDPNLSAKDQVIQELQERVKQRGRKRSQDLWPQAKQVELTLGRRWRCPNDFFNDEMIAEVLSSQAEVIRGRALGVNFKKYEKTNLPNFDHLMNSSVYKMIHKMEKEPKRGIPARPAKVNAAEDIIERVKSPAFSIADDRSTRSVSH</sequence>
<dbReference type="AlphaFoldDB" id="A0A7M7M0Y0"/>
<dbReference type="Pfam" id="PF00595">
    <property type="entry name" value="PDZ"/>
    <property type="match status" value="1"/>
</dbReference>
<dbReference type="GO" id="GO:0001725">
    <property type="term" value="C:stress fiber"/>
    <property type="evidence" value="ECO:0007669"/>
    <property type="project" value="TreeGrafter"/>
</dbReference>
<dbReference type="PANTHER" id="PTHR24214:SF38">
    <property type="entry name" value="PDZ AND LIM DOMAIN PROTEIN ZASP-RELATED"/>
    <property type="match status" value="1"/>
</dbReference>
<evidence type="ECO:0000256" key="4">
    <source>
        <dbReference type="SAM" id="MobiDB-lite"/>
    </source>
</evidence>
<keyword evidence="2" id="KW-0963">Cytoplasm</keyword>
<dbReference type="GO" id="GO:0030018">
    <property type="term" value="C:Z disc"/>
    <property type="evidence" value="ECO:0007669"/>
    <property type="project" value="TreeGrafter"/>
</dbReference>
<feature type="compositionally biased region" description="Basic and acidic residues" evidence="4">
    <location>
        <begin position="134"/>
        <end position="155"/>
    </location>
</feature>
<feature type="region of interest" description="Disordered" evidence="4">
    <location>
        <begin position="134"/>
        <end position="159"/>
    </location>
</feature>
<dbReference type="Gene3D" id="2.30.42.10">
    <property type="match status" value="1"/>
</dbReference>
<dbReference type="KEGG" id="ame:726121"/>
<dbReference type="GeneID" id="726121"/>
<feature type="compositionally biased region" description="Acidic residues" evidence="4">
    <location>
        <begin position="477"/>
        <end position="497"/>
    </location>
</feature>
<dbReference type="RefSeq" id="XP_016769759.1">
    <property type="nucleotide sequence ID" value="XM_016914270.2"/>
</dbReference>
<dbReference type="Proteomes" id="UP000005203">
    <property type="component" value="Linkage group LG10"/>
</dbReference>
<feature type="region of interest" description="Disordered" evidence="4">
    <location>
        <begin position="226"/>
        <end position="371"/>
    </location>
</feature>
<reference evidence="6" key="1">
    <citation type="submission" date="2021-01" db="UniProtKB">
        <authorList>
            <consortium name="EnsemblMetazoa"/>
        </authorList>
    </citation>
    <scope>IDENTIFICATION</scope>
    <source>
        <strain evidence="6">DH4</strain>
    </source>
</reference>
<feature type="domain" description="PDZ" evidence="5">
    <location>
        <begin position="4"/>
        <end position="86"/>
    </location>
</feature>
<dbReference type="GO" id="GO:0030036">
    <property type="term" value="P:actin cytoskeleton organization"/>
    <property type="evidence" value="ECO:0007669"/>
    <property type="project" value="TreeGrafter"/>
</dbReference>
<dbReference type="InterPro" id="IPR001478">
    <property type="entry name" value="PDZ"/>
</dbReference>
<feature type="compositionally biased region" description="Basic and acidic residues" evidence="4">
    <location>
        <begin position="462"/>
        <end position="476"/>
    </location>
</feature>
<gene>
    <name evidence="6" type="primary">726121</name>
    <name evidence="8" type="synonym">LOC726121</name>
</gene>
<organism evidence="6">
    <name type="scientific">Apis mellifera</name>
    <name type="common">Honeybee</name>
    <dbReference type="NCBI Taxonomy" id="7460"/>
    <lineage>
        <taxon>Eukaryota</taxon>
        <taxon>Metazoa</taxon>
        <taxon>Ecdysozoa</taxon>
        <taxon>Arthropoda</taxon>
        <taxon>Hexapoda</taxon>
        <taxon>Insecta</taxon>
        <taxon>Pterygota</taxon>
        <taxon>Neoptera</taxon>
        <taxon>Endopterygota</taxon>
        <taxon>Hymenoptera</taxon>
        <taxon>Apocrita</taxon>
        <taxon>Aculeata</taxon>
        <taxon>Apoidea</taxon>
        <taxon>Anthophila</taxon>
        <taxon>Apidae</taxon>
        <taxon>Apis</taxon>
    </lineage>
</organism>
<comment type="subcellular location">
    <subcellularLocation>
        <location evidence="1">Cytoplasm</location>
    </subcellularLocation>
</comment>
<feature type="compositionally biased region" description="Basic and acidic residues" evidence="4">
    <location>
        <begin position="266"/>
        <end position="277"/>
    </location>
</feature>
<dbReference type="PROSITE" id="PS50106">
    <property type="entry name" value="PDZ"/>
    <property type="match status" value="1"/>
</dbReference>
<dbReference type="EnsemblMetazoa" id="XM_016914270">
    <property type="protein sequence ID" value="XP_016769759"/>
    <property type="gene ID" value="LOC726121"/>
</dbReference>
<dbReference type="FunFam" id="2.30.42.10:FF:000055">
    <property type="entry name" value="PDZ and LIM domain protein 3"/>
    <property type="match status" value="1"/>
</dbReference>
<evidence type="ECO:0000259" key="5">
    <source>
        <dbReference type="PROSITE" id="PS50106"/>
    </source>
</evidence>
<dbReference type="OrthoDB" id="44841at2759"/>
<evidence type="ECO:0000256" key="3">
    <source>
        <dbReference type="ARBA" id="ARBA00023038"/>
    </source>
</evidence>
<evidence type="ECO:0000256" key="2">
    <source>
        <dbReference type="ARBA" id="ARBA00022490"/>
    </source>
</evidence>
<evidence type="ECO:0000256" key="1">
    <source>
        <dbReference type="ARBA" id="ARBA00004496"/>
    </source>
</evidence>
<keyword evidence="7" id="KW-1185">Reference proteome</keyword>
<feature type="compositionally biased region" description="Low complexity" evidence="4">
    <location>
        <begin position="282"/>
        <end position="300"/>
    </location>
</feature>
<dbReference type="OMA" id="DAGAKNY"/>
<evidence type="ECO:0000313" key="8">
    <source>
        <dbReference type="RefSeq" id="XP_016769759.1"/>
    </source>
</evidence>
<dbReference type="GO" id="GO:0051371">
    <property type="term" value="F:muscle alpha-actinin binding"/>
    <property type="evidence" value="ECO:0007669"/>
    <property type="project" value="TreeGrafter"/>
</dbReference>
<reference evidence="8" key="2">
    <citation type="submission" date="2025-04" db="UniProtKB">
        <authorList>
            <consortium name="RefSeq"/>
        </authorList>
    </citation>
    <scope>IDENTIFICATION</scope>
    <source>
        <strain evidence="8">DH4</strain>
        <tissue evidence="8">Whole body</tissue>
    </source>
</reference>
<feature type="compositionally biased region" description="Basic and acidic residues" evidence="4">
    <location>
        <begin position="302"/>
        <end position="331"/>
    </location>
</feature>
<evidence type="ECO:0000313" key="6">
    <source>
        <dbReference type="EnsemblMetazoa" id="XP_016769759"/>
    </source>
</evidence>
<dbReference type="SMART" id="SM00228">
    <property type="entry name" value="PDZ"/>
    <property type="match status" value="1"/>
</dbReference>
<dbReference type="PANTHER" id="PTHR24214">
    <property type="entry name" value="PDZ AND LIM DOMAIN PROTEIN ZASP"/>
    <property type="match status" value="1"/>
</dbReference>
<accession>A0A7M7M0Y0</accession>
<keyword evidence="3" id="KW-0440">LIM domain</keyword>
<feature type="compositionally biased region" description="Acidic residues" evidence="4">
    <location>
        <begin position="515"/>
        <end position="527"/>
    </location>
</feature>
<protein>
    <submittedName>
        <fullName evidence="8">Golgin subfamily A member 6-like protein 22 isoform X2</fullName>
    </submittedName>
</protein>
<name>A0A7M7M0Y0_APIME</name>
<keyword evidence="3" id="KW-0479">Metal-binding</keyword>
<feature type="compositionally biased region" description="Basic and acidic residues" evidence="4">
    <location>
        <begin position="355"/>
        <end position="367"/>
    </location>
</feature>
<dbReference type="CDD" id="cd23068">
    <property type="entry name" value="PDZ_ZASP52-like"/>
    <property type="match status" value="1"/>
</dbReference>
<dbReference type="GO" id="GO:0061061">
    <property type="term" value="P:muscle structure development"/>
    <property type="evidence" value="ECO:0007669"/>
    <property type="project" value="TreeGrafter"/>
</dbReference>
<keyword evidence="3" id="KW-0862">Zinc</keyword>
<dbReference type="InterPro" id="IPR036034">
    <property type="entry name" value="PDZ_sf"/>
</dbReference>
<feature type="region of interest" description="Disordered" evidence="4">
    <location>
        <begin position="439"/>
        <end position="535"/>
    </location>
</feature>
<accession>A0A8B7KM58</accession>
<dbReference type="SUPFAM" id="SSF50156">
    <property type="entry name" value="PDZ domain-like"/>
    <property type="match status" value="1"/>
</dbReference>
<evidence type="ECO:0000313" key="7">
    <source>
        <dbReference type="Proteomes" id="UP000005203"/>
    </source>
</evidence>
<dbReference type="GO" id="GO:0003779">
    <property type="term" value="F:actin binding"/>
    <property type="evidence" value="ECO:0007669"/>
    <property type="project" value="TreeGrafter"/>
</dbReference>
<dbReference type="GO" id="GO:0005912">
    <property type="term" value="C:adherens junction"/>
    <property type="evidence" value="ECO:0007669"/>
    <property type="project" value="TreeGrafter"/>
</dbReference>
<proteinExistence type="predicted"/>
<dbReference type="InterPro" id="IPR050604">
    <property type="entry name" value="PDZ-LIM_domain"/>
</dbReference>
<dbReference type="GO" id="GO:0031941">
    <property type="term" value="C:filamentous actin"/>
    <property type="evidence" value="ECO:0007669"/>
    <property type="project" value="TreeGrafter"/>
</dbReference>